<evidence type="ECO:0000256" key="3">
    <source>
        <dbReference type="ARBA" id="ARBA00022827"/>
    </source>
</evidence>
<feature type="domain" description="FAD dependent oxidoreductase" evidence="6">
    <location>
        <begin position="7"/>
        <end position="378"/>
    </location>
</feature>
<dbReference type="STRING" id="1798410.A3H63_02705"/>
<dbReference type="Pfam" id="PF01266">
    <property type="entry name" value="DAO"/>
    <property type="match status" value="1"/>
</dbReference>
<comment type="cofactor">
    <cofactor evidence="1">
        <name>FAD</name>
        <dbReference type="ChEBI" id="CHEBI:57692"/>
    </cofactor>
</comment>
<evidence type="ECO:0000313" key="8">
    <source>
        <dbReference type="Proteomes" id="UP000176284"/>
    </source>
</evidence>
<reference evidence="7 8" key="1">
    <citation type="journal article" date="2016" name="Nat. Commun.">
        <title>Thousands of microbial genomes shed light on interconnected biogeochemical processes in an aquifer system.</title>
        <authorList>
            <person name="Anantharaman K."/>
            <person name="Brown C.T."/>
            <person name="Hug L.A."/>
            <person name="Sharon I."/>
            <person name="Castelle C.J."/>
            <person name="Probst A.J."/>
            <person name="Thomas B.C."/>
            <person name="Singh A."/>
            <person name="Wilkins M.J."/>
            <person name="Karaoz U."/>
            <person name="Brodie E.L."/>
            <person name="Williams K.H."/>
            <person name="Hubbard S.S."/>
            <person name="Banfield J.F."/>
        </authorList>
    </citation>
    <scope>NUCLEOTIDE SEQUENCE [LARGE SCALE GENOMIC DNA]</scope>
</reference>
<keyword evidence="4" id="KW-0560">Oxidoreductase</keyword>
<evidence type="ECO:0000256" key="5">
    <source>
        <dbReference type="ARBA" id="ARBA00037941"/>
    </source>
</evidence>
<dbReference type="Gene3D" id="3.50.50.60">
    <property type="entry name" value="FAD/NAD(P)-binding domain"/>
    <property type="match status" value="1"/>
</dbReference>
<organism evidence="7 8">
    <name type="scientific">Candidatus Harrisonbacteria bacterium RIFCSPLOWO2_02_FULL_45_10c</name>
    <dbReference type="NCBI Taxonomy" id="1798410"/>
    <lineage>
        <taxon>Bacteria</taxon>
        <taxon>Candidatus Harrisoniibacteriota</taxon>
    </lineage>
</organism>
<keyword evidence="3" id="KW-0274">FAD</keyword>
<dbReference type="SUPFAM" id="SSF51905">
    <property type="entry name" value="FAD/NAD(P)-binding domain"/>
    <property type="match status" value="1"/>
</dbReference>
<comment type="similarity">
    <text evidence="5">Belongs to the L2HGDH family.</text>
</comment>
<dbReference type="PANTHER" id="PTHR43104:SF4">
    <property type="entry name" value="L-2-HYDROXYGLUTARATE DEHYDROGENASE, MITOCHONDRIAL"/>
    <property type="match status" value="1"/>
</dbReference>
<protein>
    <recommendedName>
        <fullName evidence="6">FAD dependent oxidoreductase domain-containing protein</fullName>
    </recommendedName>
</protein>
<dbReference type="EMBL" id="MHJM01000013">
    <property type="protein sequence ID" value="OGY67920.1"/>
    <property type="molecule type" value="Genomic_DNA"/>
</dbReference>
<dbReference type="Gene3D" id="3.30.9.10">
    <property type="entry name" value="D-Amino Acid Oxidase, subunit A, domain 2"/>
    <property type="match status" value="1"/>
</dbReference>
<sequence>MTIQQSDIAIIGAGVVGCAIAQELSLRYGNKKKIMVIEKFPGIGLETSSLNSGVLHSGIHQDPNFLKSRLAFEGSQKAAEYMKSKGLPILNCGMLIAISMKALRSGLYREWQNLYHLIRRGKEQGIKFQFLTAFGVKKLEPNIQAVGGIFIPNVWVIDPKMFFTALAKDAQEKGVNFFCNEEVIAIERGQSDYRIKTEKYKDFEVIGTNEYRSAIVINSAGLYADEVAALAGFSNYKIYPWRGEYYEAVNLPKNLVSRLIYPAVPYNYPGKGIHFSPRVDGSLFLGPNARPVPKKCYYIEEQTPVGQFLEAAQQFCPMIKKENLKWAYSGIRPKLTDQPEETDFIIRLDAANPPFINLIGIESPGLSASMAIARYVSDVISTYT</sequence>
<evidence type="ECO:0000256" key="1">
    <source>
        <dbReference type="ARBA" id="ARBA00001974"/>
    </source>
</evidence>
<evidence type="ECO:0000256" key="2">
    <source>
        <dbReference type="ARBA" id="ARBA00022630"/>
    </source>
</evidence>
<evidence type="ECO:0000259" key="6">
    <source>
        <dbReference type="Pfam" id="PF01266"/>
    </source>
</evidence>
<dbReference type="InterPro" id="IPR006076">
    <property type="entry name" value="FAD-dep_OxRdtase"/>
</dbReference>
<dbReference type="InterPro" id="IPR036188">
    <property type="entry name" value="FAD/NAD-bd_sf"/>
</dbReference>
<gene>
    <name evidence="7" type="ORF">A3H63_02705</name>
</gene>
<dbReference type="GO" id="GO:0047545">
    <property type="term" value="F:(S)-2-hydroxyglutarate dehydrogenase activity"/>
    <property type="evidence" value="ECO:0007669"/>
    <property type="project" value="TreeGrafter"/>
</dbReference>
<proteinExistence type="inferred from homology"/>
<keyword evidence="2" id="KW-0285">Flavoprotein</keyword>
<name>A0A1G1ZW02_9BACT</name>
<evidence type="ECO:0000313" key="7">
    <source>
        <dbReference type="EMBL" id="OGY67920.1"/>
    </source>
</evidence>
<dbReference type="AlphaFoldDB" id="A0A1G1ZW02"/>
<dbReference type="PANTHER" id="PTHR43104">
    <property type="entry name" value="L-2-HYDROXYGLUTARATE DEHYDROGENASE, MITOCHONDRIAL"/>
    <property type="match status" value="1"/>
</dbReference>
<accession>A0A1G1ZW02</accession>
<comment type="caution">
    <text evidence="7">The sequence shown here is derived from an EMBL/GenBank/DDBJ whole genome shotgun (WGS) entry which is preliminary data.</text>
</comment>
<dbReference type="Proteomes" id="UP000176284">
    <property type="component" value="Unassembled WGS sequence"/>
</dbReference>
<evidence type="ECO:0000256" key="4">
    <source>
        <dbReference type="ARBA" id="ARBA00023002"/>
    </source>
</evidence>